<dbReference type="Proteomes" id="UP001266305">
    <property type="component" value="Unassembled WGS sequence"/>
</dbReference>
<organism evidence="2 3">
    <name type="scientific">Saguinus oedipus</name>
    <name type="common">Cotton-top tamarin</name>
    <name type="synonym">Oedipomidas oedipus</name>
    <dbReference type="NCBI Taxonomy" id="9490"/>
    <lineage>
        <taxon>Eukaryota</taxon>
        <taxon>Metazoa</taxon>
        <taxon>Chordata</taxon>
        <taxon>Craniata</taxon>
        <taxon>Vertebrata</taxon>
        <taxon>Euteleostomi</taxon>
        <taxon>Mammalia</taxon>
        <taxon>Eutheria</taxon>
        <taxon>Euarchontoglires</taxon>
        <taxon>Primates</taxon>
        <taxon>Haplorrhini</taxon>
        <taxon>Platyrrhini</taxon>
        <taxon>Cebidae</taxon>
        <taxon>Callitrichinae</taxon>
        <taxon>Saguinus</taxon>
    </lineage>
</organism>
<name>A0ABQ9ULZ7_SAGOE</name>
<sequence length="158" mass="17342">MEGVGMLLAGRTPRPPREGNSTRLNLHGLGLDDVHLVLVPTPHTVIHNRHAADRVVRVAQVHQVIVAQVPLAICREPRYLRPGQAPPLLMASGVETPSARLRRGLEPREPPNHWQGRRLPPTSPMPPGPTFTTVEDGQGSVCQSHQHAAFDMPETGMW</sequence>
<evidence type="ECO:0000256" key="1">
    <source>
        <dbReference type="SAM" id="MobiDB-lite"/>
    </source>
</evidence>
<evidence type="ECO:0000313" key="2">
    <source>
        <dbReference type="EMBL" id="KAK2097297.1"/>
    </source>
</evidence>
<evidence type="ECO:0000313" key="3">
    <source>
        <dbReference type="Proteomes" id="UP001266305"/>
    </source>
</evidence>
<reference evidence="2 3" key="1">
    <citation type="submission" date="2023-05" db="EMBL/GenBank/DDBJ databases">
        <title>B98-5 Cell Line De Novo Hybrid Assembly: An Optical Mapping Approach.</title>
        <authorList>
            <person name="Kananen K."/>
            <person name="Auerbach J.A."/>
            <person name="Kautto E."/>
            <person name="Blachly J.S."/>
        </authorList>
    </citation>
    <scope>NUCLEOTIDE SEQUENCE [LARGE SCALE GENOMIC DNA]</scope>
    <source>
        <strain evidence="2">B95-8</strain>
        <tissue evidence="2">Cell line</tissue>
    </source>
</reference>
<dbReference type="EMBL" id="JASSZA010000011">
    <property type="protein sequence ID" value="KAK2097297.1"/>
    <property type="molecule type" value="Genomic_DNA"/>
</dbReference>
<keyword evidence="3" id="KW-1185">Reference proteome</keyword>
<feature type="region of interest" description="Disordered" evidence="1">
    <location>
        <begin position="103"/>
        <end position="129"/>
    </location>
</feature>
<accession>A0ABQ9ULZ7</accession>
<proteinExistence type="predicted"/>
<feature type="region of interest" description="Disordered" evidence="1">
    <location>
        <begin position="1"/>
        <end position="21"/>
    </location>
</feature>
<protein>
    <submittedName>
        <fullName evidence="2">Uncharacterized protein</fullName>
    </submittedName>
</protein>
<gene>
    <name evidence="2" type="ORF">P7K49_022748</name>
</gene>
<comment type="caution">
    <text evidence="2">The sequence shown here is derived from an EMBL/GenBank/DDBJ whole genome shotgun (WGS) entry which is preliminary data.</text>
</comment>